<dbReference type="Proteomes" id="UP000257131">
    <property type="component" value="Unassembled WGS sequence"/>
</dbReference>
<keyword evidence="3" id="KW-1185">Reference proteome</keyword>
<keyword evidence="1" id="KW-1133">Transmembrane helix</keyword>
<reference evidence="2 3" key="1">
    <citation type="journal article" date="2017" name="Int. J. Syst. Evol. Microbiol.">
        <title>Rhodosalinus sediminis gen. nov., sp. nov., isolated from marine saltern.</title>
        <authorList>
            <person name="Guo L.Y."/>
            <person name="Ling S.K."/>
            <person name="Li C.M."/>
            <person name="Chen G.J."/>
            <person name="Du Z.J."/>
        </authorList>
    </citation>
    <scope>NUCLEOTIDE SEQUENCE [LARGE SCALE GENOMIC DNA]</scope>
    <source>
        <strain evidence="2 3">WDN1C137</strain>
    </source>
</reference>
<dbReference type="EMBL" id="QOHR01000001">
    <property type="protein sequence ID" value="REC58722.1"/>
    <property type="molecule type" value="Genomic_DNA"/>
</dbReference>
<keyword evidence="1" id="KW-0812">Transmembrane</keyword>
<name>A0A3D9BZ97_9RHOB</name>
<dbReference type="OrthoDB" id="7875775at2"/>
<proteinExistence type="predicted"/>
<keyword evidence="2" id="KW-0436">Ligase</keyword>
<protein>
    <submittedName>
        <fullName evidence="2">Phenylalanyl-tRNA synthetase subunit beta</fullName>
    </submittedName>
</protein>
<comment type="caution">
    <text evidence="2">The sequence shown here is derived from an EMBL/GenBank/DDBJ whole genome shotgun (WGS) entry which is preliminary data.</text>
</comment>
<accession>A0A3D9BZ97</accession>
<evidence type="ECO:0000313" key="2">
    <source>
        <dbReference type="EMBL" id="REC58722.1"/>
    </source>
</evidence>
<dbReference type="GO" id="GO:0004812">
    <property type="term" value="F:aminoacyl-tRNA ligase activity"/>
    <property type="evidence" value="ECO:0007669"/>
    <property type="project" value="UniProtKB-KW"/>
</dbReference>
<gene>
    <name evidence="2" type="ORF">DRV84_00355</name>
</gene>
<sequence length="74" mass="7872">MRTVFALAVAALVIAGHVGLWTSDAVPPALKADLTRINALAWGVVLLPAGGVALWRRAHRRRAAETARRAPRAP</sequence>
<dbReference type="RefSeq" id="WP_115977764.1">
    <property type="nucleotide sequence ID" value="NZ_QOHR01000001.1"/>
</dbReference>
<organism evidence="2 3">
    <name type="scientific">Rhodosalinus sediminis</name>
    <dbReference type="NCBI Taxonomy" id="1940533"/>
    <lineage>
        <taxon>Bacteria</taxon>
        <taxon>Pseudomonadati</taxon>
        <taxon>Pseudomonadota</taxon>
        <taxon>Alphaproteobacteria</taxon>
        <taxon>Rhodobacterales</taxon>
        <taxon>Paracoccaceae</taxon>
        <taxon>Rhodosalinus</taxon>
    </lineage>
</organism>
<feature type="transmembrane region" description="Helical" evidence="1">
    <location>
        <begin position="35"/>
        <end position="55"/>
    </location>
</feature>
<evidence type="ECO:0000313" key="3">
    <source>
        <dbReference type="Proteomes" id="UP000257131"/>
    </source>
</evidence>
<keyword evidence="1" id="KW-0472">Membrane</keyword>
<keyword evidence="2" id="KW-0030">Aminoacyl-tRNA synthetase</keyword>
<dbReference type="AlphaFoldDB" id="A0A3D9BZ97"/>
<evidence type="ECO:0000256" key="1">
    <source>
        <dbReference type="SAM" id="Phobius"/>
    </source>
</evidence>